<accession>A0A8H7H6T3</accession>
<proteinExistence type="predicted"/>
<feature type="region of interest" description="Disordered" evidence="1">
    <location>
        <begin position="1"/>
        <end position="43"/>
    </location>
</feature>
<dbReference type="Proteomes" id="UP000650582">
    <property type="component" value="Unassembled WGS sequence"/>
</dbReference>
<dbReference type="PANTHER" id="PTHR28674">
    <property type="entry name" value="SIMILAR TO DNA SEGMENT, CHR 10, WAYNE STATE UNIVERSITY 102,-EXPRESSED"/>
    <property type="match status" value="1"/>
</dbReference>
<dbReference type="AlphaFoldDB" id="A0A8H7H6T3"/>
<evidence type="ECO:0000313" key="2">
    <source>
        <dbReference type="EMBL" id="KAF8677640.1"/>
    </source>
</evidence>
<feature type="compositionally biased region" description="Low complexity" evidence="1">
    <location>
        <begin position="128"/>
        <end position="149"/>
    </location>
</feature>
<gene>
    <name evidence="2" type="ORF">RHS04_05959</name>
</gene>
<protein>
    <submittedName>
        <fullName evidence="2">Uncharacterized protein</fullName>
    </submittedName>
</protein>
<dbReference type="PANTHER" id="PTHR28674:SF1">
    <property type="entry name" value="NOP PROTEIN CHAPERONE 1"/>
    <property type="match status" value="1"/>
</dbReference>
<dbReference type="GO" id="GO:0000492">
    <property type="term" value="P:box C/D snoRNP assembly"/>
    <property type="evidence" value="ECO:0007669"/>
    <property type="project" value="InterPro"/>
</dbReference>
<dbReference type="EMBL" id="JACYCC010000040">
    <property type="protein sequence ID" value="KAF8677640.1"/>
    <property type="molecule type" value="Genomic_DNA"/>
</dbReference>
<dbReference type="GO" id="GO:0062064">
    <property type="term" value="F:box C/D methylation guide snoRNP complex binding"/>
    <property type="evidence" value="ECO:0007669"/>
    <property type="project" value="TreeGrafter"/>
</dbReference>
<organism evidence="2 3">
    <name type="scientific">Rhizoctonia solani</name>
    <dbReference type="NCBI Taxonomy" id="456999"/>
    <lineage>
        <taxon>Eukaryota</taxon>
        <taxon>Fungi</taxon>
        <taxon>Dikarya</taxon>
        <taxon>Basidiomycota</taxon>
        <taxon>Agaricomycotina</taxon>
        <taxon>Agaricomycetes</taxon>
        <taxon>Cantharellales</taxon>
        <taxon>Ceratobasidiaceae</taxon>
        <taxon>Rhizoctonia</taxon>
    </lineage>
</organism>
<sequence>MSNGDKPRSSLLELQDPQTRTSRVEGLLESTPTRPEPTISLPPRSLEELRNTALPINNDLLNRLEAFLPAMHESTQRLQQQVQSDPTSLDIEHLDPSAQEYIEMASLGVYESRPVESHTSSSEEDSDSGSSSSSDSDSDSGSGSGSDSGPDSDDGRPDVLSILMRAVPPVPRAQPLATRPNIVMLQSSSPEPQQESRTS</sequence>
<feature type="compositionally biased region" description="Low complexity" evidence="1">
    <location>
        <begin position="186"/>
        <end position="199"/>
    </location>
</feature>
<comment type="caution">
    <text evidence="2">The sequence shown here is derived from an EMBL/GenBank/DDBJ whole genome shotgun (WGS) entry which is preliminary data.</text>
</comment>
<feature type="region of interest" description="Disordered" evidence="1">
    <location>
        <begin position="112"/>
        <end position="199"/>
    </location>
</feature>
<evidence type="ECO:0000313" key="3">
    <source>
        <dbReference type="Proteomes" id="UP000650582"/>
    </source>
</evidence>
<dbReference type="Pfam" id="PF15370">
    <property type="entry name" value="NOPCHAP1"/>
    <property type="match status" value="1"/>
</dbReference>
<evidence type="ECO:0000256" key="1">
    <source>
        <dbReference type="SAM" id="MobiDB-lite"/>
    </source>
</evidence>
<dbReference type="InterPro" id="IPR027921">
    <property type="entry name" value="NOPCHAP1"/>
</dbReference>
<reference evidence="2" key="1">
    <citation type="submission" date="2020-09" db="EMBL/GenBank/DDBJ databases">
        <title>Comparative genome analyses of four rice-infecting Rhizoctonia solani isolates reveal extensive enrichment of homogalacturonan modification genes.</title>
        <authorList>
            <person name="Lee D.-Y."/>
            <person name="Jeon J."/>
            <person name="Kim K.-T."/>
            <person name="Cheong K."/>
            <person name="Song H."/>
            <person name="Choi G."/>
            <person name="Ko J."/>
            <person name="Opiyo S.O."/>
            <person name="Zuo S."/>
            <person name="Madhav S."/>
            <person name="Lee Y.-H."/>
            <person name="Wang G.-L."/>
        </authorList>
    </citation>
    <scope>NUCLEOTIDE SEQUENCE</scope>
    <source>
        <strain evidence="2">AG1-IA YN-7</strain>
    </source>
</reference>
<name>A0A8H7H6T3_9AGAM</name>